<dbReference type="OrthoDB" id="5062908at2759"/>
<protein>
    <submittedName>
        <fullName evidence="1">Uncharacterized protein</fullName>
    </submittedName>
</protein>
<sequence>MLVFRYRTLSLGRYNDQKYLKGNLSPKVYGTLYTKGNRSTVTCFRCLAAMLSEGSMRAGMLPGRPSPDRGGRDVGFEPWIFRPYQSSQNVPSFAEIKKINRKDNHSVVTLYRCLAAIPLEGSTRAGILPGCSSLDKGSRETEVVNHRHSGQ</sequence>
<dbReference type="GeneID" id="20320031"/>
<dbReference type="AlphaFoldDB" id="A0A074ZMN0"/>
<dbReference type="Proteomes" id="UP000054324">
    <property type="component" value="Unassembled WGS sequence"/>
</dbReference>
<proteinExistence type="predicted"/>
<dbReference type="RefSeq" id="XP_009169234.1">
    <property type="nucleotide sequence ID" value="XM_009170970.1"/>
</dbReference>
<name>A0A074ZMN0_OPIVI</name>
<dbReference type="EMBL" id="KL596733">
    <property type="protein sequence ID" value="KER27017.1"/>
    <property type="molecule type" value="Genomic_DNA"/>
</dbReference>
<evidence type="ECO:0000313" key="2">
    <source>
        <dbReference type="Proteomes" id="UP000054324"/>
    </source>
</evidence>
<gene>
    <name evidence="1" type="ORF">T265_05849</name>
</gene>
<evidence type="ECO:0000313" key="1">
    <source>
        <dbReference type="EMBL" id="KER27017.1"/>
    </source>
</evidence>
<keyword evidence="2" id="KW-1185">Reference proteome</keyword>
<dbReference type="KEGG" id="ovi:T265_05849"/>
<accession>A0A074ZMN0</accession>
<dbReference type="CTD" id="20320031"/>
<organism evidence="1 2">
    <name type="scientific">Opisthorchis viverrini</name>
    <name type="common">Southeast Asian liver fluke</name>
    <dbReference type="NCBI Taxonomy" id="6198"/>
    <lineage>
        <taxon>Eukaryota</taxon>
        <taxon>Metazoa</taxon>
        <taxon>Spiralia</taxon>
        <taxon>Lophotrochozoa</taxon>
        <taxon>Platyhelminthes</taxon>
        <taxon>Trematoda</taxon>
        <taxon>Digenea</taxon>
        <taxon>Opisthorchiida</taxon>
        <taxon>Opisthorchiata</taxon>
        <taxon>Opisthorchiidae</taxon>
        <taxon>Opisthorchis</taxon>
    </lineage>
</organism>
<reference evidence="1 2" key="1">
    <citation type="submission" date="2013-11" db="EMBL/GenBank/DDBJ databases">
        <title>Opisthorchis viverrini - life in the bile duct.</title>
        <authorList>
            <person name="Young N.D."/>
            <person name="Nagarajan N."/>
            <person name="Lin S.J."/>
            <person name="Korhonen P.K."/>
            <person name="Jex A.R."/>
            <person name="Hall R.S."/>
            <person name="Safavi-Hemami H."/>
            <person name="Kaewkong W."/>
            <person name="Bertrand D."/>
            <person name="Gao S."/>
            <person name="Seet Q."/>
            <person name="Wongkham S."/>
            <person name="Teh B.T."/>
            <person name="Wongkham C."/>
            <person name="Intapan P.M."/>
            <person name="Maleewong W."/>
            <person name="Yang X."/>
            <person name="Hu M."/>
            <person name="Wang Z."/>
            <person name="Hofmann A."/>
            <person name="Sternberg P.W."/>
            <person name="Tan P."/>
            <person name="Wang J."/>
            <person name="Gasser R.B."/>
        </authorList>
    </citation>
    <scope>NUCLEOTIDE SEQUENCE [LARGE SCALE GENOMIC DNA]</scope>
</reference>